<evidence type="ECO:0000256" key="1">
    <source>
        <dbReference type="ARBA" id="ARBA00000707"/>
    </source>
</evidence>
<keyword evidence="10" id="KW-0862">Zinc</keyword>
<dbReference type="GO" id="GO:0071947">
    <property type="term" value="P:protein deubiquitination involved in ubiquitin-dependent protein catabolic process"/>
    <property type="evidence" value="ECO:0007669"/>
    <property type="project" value="TreeGrafter"/>
</dbReference>
<evidence type="ECO:0000256" key="3">
    <source>
        <dbReference type="ARBA" id="ARBA00012759"/>
    </source>
</evidence>
<evidence type="ECO:0000256" key="9">
    <source>
        <dbReference type="ARBA" id="ARBA00022807"/>
    </source>
</evidence>
<dbReference type="PANTHER" id="PTHR13367">
    <property type="entry name" value="UBIQUITIN THIOESTERASE"/>
    <property type="match status" value="1"/>
</dbReference>
<keyword evidence="6" id="KW-0863">Zinc-finger</keyword>
<dbReference type="InterPro" id="IPR051346">
    <property type="entry name" value="OTU_Deubiquitinase"/>
</dbReference>
<comment type="similarity">
    <text evidence="2">Belongs to the peptidase C64 family.</text>
</comment>
<keyword evidence="9" id="KW-0788">Thiol protease</keyword>
<dbReference type="GO" id="GO:0005634">
    <property type="term" value="C:nucleus"/>
    <property type="evidence" value="ECO:0007669"/>
    <property type="project" value="TreeGrafter"/>
</dbReference>
<sequence>MKYDLEDSRSINWFPHAVELFPVCVSKDGNCLLHAASVAVWGVEDSQNTLRDLMLMTVKNNHNFKKRWWSQLMRNLQSLEINQPEVLNREWDDVIRSISDLGSSSLSIAVPHRFLEGIHIYILANILRRPIIIVTNGPARSLSGFELQENHISGLYLPLEWAPIECCKTPIILGYSFSHFCPLISKSHPYSKTSSQGKKKPFCFLLSIAT</sequence>
<dbReference type="Pfam" id="PF02338">
    <property type="entry name" value="OTU"/>
    <property type="match status" value="1"/>
</dbReference>
<dbReference type="CDD" id="cd22750">
    <property type="entry name" value="OTU_C64"/>
    <property type="match status" value="1"/>
</dbReference>
<accession>A0A0B7BKC8</accession>
<evidence type="ECO:0000256" key="5">
    <source>
        <dbReference type="ARBA" id="ARBA00022723"/>
    </source>
</evidence>
<proteinExistence type="inferred from homology"/>
<dbReference type="GO" id="GO:0035523">
    <property type="term" value="P:protein K29-linked deubiquitination"/>
    <property type="evidence" value="ECO:0007669"/>
    <property type="project" value="TreeGrafter"/>
</dbReference>
<dbReference type="GO" id="GO:0070530">
    <property type="term" value="F:K63-linked polyubiquitin modification-dependent protein binding"/>
    <property type="evidence" value="ECO:0007669"/>
    <property type="project" value="TreeGrafter"/>
</dbReference>
<keyword evidence="7" id="KW-0833">Ubl conjugation pathway</keyword>
<dbReference type="GO" id="GO:1990168">
    <property type="term" value="P:protein K33-linked deubiquitination"/>
    <property type="evidence" value="ECO:0007669"/>
    <property type="project" value="TreeGrafter"/>
</dbReference>
<dbReference type="EC" id="3.4.19.12" evidence="3"/>
<protein>
    <recommendedName>
        <fullName evidence="3">ubiquitinyl hydrolase 1</fullName>
        <ecNumber evidence="3">3.4.19.12</ecNumber>
    </recommendedName>
</protein>
<evidence type="ECO:0000256" key="8">
    <source>
        <dbReference type="ARBA" id="ARBA00022801"/>
    </source>
</evidence>
<reference evidence="12" key="1">
    <citation type="submission" date="2014-12" db="EMBL/GenBank/DDBJ databases">
        <title>Insight into the proteome of Arion vulgaris.</title>
        <authorList>
            <person name="Aradska J."/>
            <person name="Bulat T."/>
            <person name="Smidak R."/>
            <person name="Sarate P."/>
            <person name="Gangsoo J."/>
            <person name="Sialana F."/>
            <person name="Bilban M."/>
            <person name="Lubec G."/>
        </authorList>
    </citation>
    <scope>NUCLEOTIDE SEQUENCE</scope>
    <source>
        <tissue evidence="12">Skin</tissue>
    </source>
</reference>
<keyword evidence="4" id="KW-0645">Protease</keyword>
<feature type="domain" description="OTU" evidence="11">
    <location>
        <begin position="20"/>
        <end position="186"/>
    </location>
</feature>
<dbReference type="GO" id="GO:0005737">
    <property type="term" value="C:cytoplasm"/>
    <property type="evidence" value="ECO:0007669"/>
    <property type="project" value="TreeGrafter"/>
</dbReference>
<dbReference type="GO" id="GO:0004843">
    <property type="term" value="F:cysteine-type deubiquitinase activity"/>
    <property type="evidence" value="ECO:0007669"/>
    <property type="project" value="UniProtKB-EC"/>
</dbReference>
<evidence type="ECO:0000256" key="10">
    <source>
        <dbReference type="ARBA" id="ARBA00022833"/>
    </source>
</evidence>
<dbReference type="GO" id="GO:0016477">
    <property type="term" value="P:cell migration"/>
    <property type="evidence" value="ECO:0007669"/>
    <property type="project" value="TreeGrafter"/>
</dbReference>
<keyword evidence="5" id="KW-0479">Metal-binding</keyword>
<dbReference type="GO" id="GO:0008270">
    <property type="term" value="F:zinc ion binding"/>
    <property type="evidence" value="ECO:0007669"/>
    <property type="project" value="UniProtKB-KW"/>
</dbReference>
<dbReference type="GO" id="GO:0030177">
    <property type="term" value="P:positive regulation of Wnt signaling pathway"/>
    <property type="evidence" value="ECO:0007669"/>
    <property type="project" value="TreeGrafter"/>
</dbReference>
<dbReference type="PROSITE" id="PS50802">
    <property type="entry name" value="OTU"/>
    <property type="match status" value="1"/>
</dbReference>
<evidence type="ECO:0000256" key="7">
    <source>
        <dbReference type="ARBA" id="ARBA00022786"/>
    </source>
</evidence>
<dbReference type="EMBL" id="HACG01045931">
    <property type="protein sequence ID" value="CEK92796.1"/>
    <property type="molecule type" value="Transcribed_RNA"/>
</dbReference>
<evidence type="ECO:0000256" key="2">
    <source>
        <dbReference type="ARBA" id="ARBA00005865"/>
    </source>
</evidence>
<dbReference type="Gene3D" id="3.90.70.80">
    <property type="match status" value="1"/>
</dbReference>
<dbReference type="AlphaFoldDB" id="A0A0B7BKC8"/>
<dbReference type="PANTHER" id="PTHR13367:SF3">
    <property type="entry name" value="TUMOR NECROSIS FACTOR ALPHA-INDUCED PROTEIN 3"/>
    <property type="match status" value="1"/>
</dbReference>
<dbReference type="InterPro" id="IPR003323">
    <property type="entry name" value="OTU_dom"/>
</dbReference>
<gene>
    <name evidence="12" type="primary">ORF190095</name>
</gene>
<name>A0A0B7BKC8_9EUPU</name>
<keyword evidence="8" id="KW-0378">Hydrolase</keyword>
<evidence type="ECO:0000313" key="12">
    <source>
        <dbReference type="EMBL" id="CEK92796.1"/>
    </source>
</evidence>
<comment type="catalytic activity">
    <reaction evidence="1">
        <text>Thiol-dependent hydrolysis of ester, thioester, amide, peptide and isopeptide bonds formed by the C-terminal Gly of ubiquitin (a 76-residue protein attached to proteins as an intracellular targeting signal).</text>
        <dbReference type="EC" id="3.4.19.12"/>
    </reaction>
</comment>
<evidence type="ECO:0000256" key="6">
    <source>
        <dbReference type="ARBA" id="ARBA00022771"/>
    </source>
</evidence>
<evidence type="ECO:0000256" key="4">
    <source>
        <dbReference type="ARBA" id="ARBA00022670"/>
    </source>
</evidence>
<dbReference type="GO" id="GO:0007010">
    <property type="term" value="P:cytoskeleton organization"/>
    <property type="evidence" value="ECO:0007669"/>
    <property type="project" value="TreeGrafter"/>
</dbReference>
<organism evidence="12">
    <name type="scientific">Arion vulgaris</name>
    <dbReference type="NCBI Taxonomy" id="1028688"/>
    <lineage>
        <taxon>Eukaryota</taxon>
        <taxon>Metazoa</taxon>
        <taxon>Spiralia</taxon>
        <taxon>Lophotrochozoa</taxon>
        <taxon>Mollusca</taxon>
        <taxon>Gastropoda</taxon>
        <taxon>Heterobranchia</taxon>
        <taxon>Euthyneura</taxon>
        <taxon>Panpulmonata</taxon>
        <taxon>Eupulmonata</taxon>
        <taxon>Stylommatophora</taxon>
        <taxon>Helicina</taxon>
        <taxon>Arionoidea</taxon>
        <taxon>Arionidae</taxon>
        <taxon>Arion</taxon>
    </lineage>
</organism>
<evidence type="ECO:0000259" key="11">
    <source>
        <dbReference type="PROSITE" id="PS50802"/>
    </source>
</evidence>